<evidence type="ECO:0000256" key="12">
    <source>
        <dbReference type="ARBA" id="ARBA00022842"/>
    </source>
</evidence>
<comment type="catalytic activity">
    <reaction evidence="20">
        <text>7,8-dihydropteroate + L-glutamate + ATP = 7,8-dihydrofolate + ADP + phosphate + H(+)</text>
        <dbReference type="Rhea" id="RHEA:23584"/>
        <dbReference type="ChEBI" id="CHEBI:15378"/>
        <dbReference type="ChEBI" id="CHEBI:17839"/>
        <dbReference type="ChEBI" id="CHEBI:29985"/>
        <dbReference type="ChEBI" id="CHEBI:30616"/>
        <dbReference type="ChEBI" id="CHEBI:43474"/>
        <dbReference type="ChEBI" id="CHEBI:57451"/>
        <dbReference type="ChEBI" id="CHEBI:456216"/>
        <dbReference type="EC" id="6.3.2.12"/>
    </reaction>
</comment>
<dbReference type="Pfam" id="PF02875">
    <property type="entry name" value="Mur_ligase_C"/>
    <property type="match status" value="1"/>
</dbReference>
<keyword evidence="13" id="KW-0289">Folate biosynthesis</keyword>
<reference evidence="24 26" key="1">
    <citation type="submission" date="2015-12" db="EMBL/GenBank/DDBJ databases">
        <title>Intraspecies pangenome expansion in the marine bacterium Alteromonas.</title>
        <authorList>
            <person name="Lopez-Perez M."/>
            <person name="Rodriguez-Valera F."/>
        </authorList>
    </citation>
    <scope>NUCLEOTIDE SEQUENCE [LARGE SCALE GENOMIC DNA]</scope>
    <source>
        <strain evidence="24 26">LMG 21861</strain>
    </source>
</reference>
<dbReference type="EMBL" id="CP013926">
    <property type="protein sequence ID" value="AMJ74881.1"/>
    <property type="molecule type" value="Genomic_DNA"/>
</dbReference>
<dbReference type="EMBL" id="JAUOQI010000004">
    <property type="protein sequence ID" value="MDO6577287.1"/>
    <property type="molecule type" value="Genomic_DNA"/>
</dbReference>
<dbReference type="InterPro" id="IPR013221">
    <property type="entry name" value="Mur_ligase_cen"/>
</dbReference>
<evidence type="ECO:0000259" key="22">
    <source>
        <dbReference type="Pfam" id="PF02875"/>
    </source>
</evidence>
<evidence type="ECO:0000256" key="20">
    <source>
        <dbReference type="ARBA" id="ARBA00049161"/>
    </source>
</evidence>
<dbReference type="SUPFAM" id="SSF53623">
    <property type="entry name" value="MurD-like peptide ligases, catalytic domain"/>
    <property type="match status" value="1"/>
</dbReference>
<sequence>MNTQKNQNTDSTTSLSQWLSHLESIHPSAIDMGLGRVKSVANTMDIHLKDSLLITVAGTNGKGTTCRLLEQAMLAQGKTVAVFSSPHLLSYCERVRLNGELAEENEFCRAFELIEKARGDITLTYFEFGTLAAMKMMQDWGVDVAVLEVGLGGRLDATNILDPDLAIITTIDLDHQDWLGDTREAIAREKAGIMRKNGKAVIGELLPPDSLQEIVAELNVEGRWAQQDFFVVKNAVADSSPEHSPSRTWEWKGKHSEFTQLPYPHIPLQNVATALAALELLDLLPDETAIKQIIANTRLPGRQQEISHNPLVVVDVAHNPQATKAMQEWLTRYPASKIRVVVGMLKDKSIVETLAPLSSLNAQWYLASTSGPRGCDASVLAGALLDAQLDKTCTQTFFDVTSAYKAARNDYHEGELILVFGSFVTVAEVLDCTNANEQQ</sequence>
<evidence type="ECO:0000256" key="21">
    <source>
        <dbReference type="PIRNR" id="PIRNR001563"/>
    </source>
</evidence>
<dbReference type="PANTHER" id="PTHR11136">
    <property type="entry name" value="FOLYLPOLYGLUTAMATE SYNTHASE-RELATED"/>
    <property type="match status" value="1"/>
</dbReference>
<comment type="catalytic activity">
    <reaction evidence="17">
        <text>(6S)-5,6,7,8-tetrahydrofolyl-(gamma-L-Glu)(n) + L-glutamate + ATP = (6S)-5,6,7,8-tetrahydrofolyl-(gamma-L-Glu)(n+1) + ADP + phosphate + H(+)</text>
        <dbReference type="Rhea" id="RHEA:10580"/>
        <dbReference type="Rhea" id="RHEA-COMP:14738"/>
        <dbReference type="Rhea" id="RHEA-COMP:14740"/>
        <dbReference type="ChEBI" id="CHEBI:15378"/>
        <dbReference type="ChEBI" id="CHEBI:29985"/>
        <dbReference type="ChEBI" id="CHEBI:30616"/>
        <dbReference type="ChEBI" id="CHEBI:43474"/>
        <dbReference type="ChEBI" id="CHEBI:141005"/>
        <dbReference type="ChEBI" id="CHEBI:456216"/>
        <dbReference type="EC" id="6.3.2.17"/>
    </reaction>
</comment>
<feature type="domain" description="Mur ligase central" evidence="23">
    <location>
        <begin position="56"/>
        <end position="201"/>
    </location>
</feature>
<evidence type="ECO:0000256" key="19">
    <source>
        <dbReference type="ARBA" id="ARBA00049035"/>
    </source>
</evidence>
<dbReference type="KEGG" id="asq:AVL57_13455"/>
<evidence type="ECO:0000259" key="23">
    <source>
        <dbReference type="Pfam" id="PF08245"/>
    </source>
</evidence>
<evidence type="ECO:0000256" key="18">
    <source>
        <dbReference type="ARBA" id="ARBA00047808"/>
    </source>
</evidence>
<comment type="function">
    <text evidence="1">Functions in two distinct reactions of the de novo folate biosynthetic pathway. Catalyzes the addition of a glutamate residue to dihydropteroate (7,8-dihydropteroate or H2Pte) to form dihydrofolate (7,8-dihydrofolate monoglutamate or H2Pte-Glu). Also catalyzes successive additions of L-glutamate to tetrahydrofolate or 10-formyltetrahydrofolate or 5,10-methylenetetrahydrofolate, leading to folylpolyglutamate derivatives.</text>
</comment>
<dbReference type="Gene3D" id="3.90.190.20">
    <property type="entry name" value="Mur ligase, C-terminal domain"/>
    <property type="match status" value="1"/>
</dbReference>
<evidence type="ECO:0000256" key="14">
    <source>
        <dbReference type="ARBA" id="ARBA00030048"/>
    </source>
</evidence>
<comment type="similarity">
    <text evidence="4 21">Belongs to the folylpolyglutamate synthase family.</text>
</comment>
<dbReference type="NCBIfam" id="TIGR01499">
    <property type="entry name" value="folC"/>
    <property type="match status" value="1"/>
</dbReference>
<dbReference type="Gene3D" id="3.40.1190.10">
    <property type="entry name" value="Mur-like, catalytic domain"/>
    <property type="match status" value="1"/>
</dbReference>
<dbReference type="InterPro" id="IPR036565">
    <property type="entry name" value="Mur-like_cat_sf"/>
</dbReference>
<dbReference type="EC" id="6.3.2.17" evidence="6"/>
<dbReference type="Pfam" id="PF08245">
    <property type="entry name" value="Mur_ligase_M"/>
    <property type="match status" value="1"/>
</dbReference>
<dbReference type="EC" id="6.3.2.12" evidence="5"/>
<dbReference type="PIRSF" id="PIRSF001563">
    <property type="entry name" value="Folylpolyglu_synth"/>
    <property type="match status" value="1"/>
</dbReference>
<proteinExistence type="inferred from homology"/>
<name>A0AAW7Z1Z3_9ALTE</name>
<keyword evidence="11 21" id="KW-0067">ATP-binding</keyword>
<comment type="pathway">
    <text evidence="2">Cofactor biosynthesis; tetrahydrofolate biosynthesis; 7,8-dihydrofolate from 2-amino-4-hydroxy-6-hydroxymethyl-7,8-dihydropteridine diphosphate and 4-aminobenzoate: step 2/2.</text>
</comment>
<evidence type="ECO:0000256" key="2">
    <source>
        <dbReference type="ARBA" id="ARBA00004799"/>
    </source>
</evidence>
<evidence type="ECO:0000256" key="13">
    <source>
        <dbReference type="ARBA" id="ARBA00022909"/>
    </source>
</evidence>
<reference evidence="25" key="2">
    <citation type="submission" date="2023-07" db="EMBL/GenBank/DDBJ databases">
        <title>Genome content predicts the carbon catabolic preferences of heterotrophic bacteria.</title>
        <authorList>
            <person name="Gralka M."/>
        </authorList>
    </citation>
    <scope>NUCLEOTIDE SEQUENCE</scope>
    <source>
        <strain evidence="25">F2M12</strain>
    </source>
</reference>
<evidence type="ECO:0000313" key="24">
    <source>
        <dbReference type="EMBL" id="AMJ74881.1"/>
    </source>
</evidence>
<evidence type="ECO:0000256" key="5">
    <source>
        <dbReference type="ARBA" id="ARBA00013023"/>
    </source>
</evidence>
<evidence type="ECO:0000256" key="4">
    <source>
        <dbReference type="ARBA" id="ARBA00008276"/>
    </source>
</evidence>
<keyword evidence="9" id="KW-0479">Metal-binding</keyword>
<dbReference type="GO" id="GO:0008841">
    <property type="term" value="F:dihydrofolate synthase activity"/>
    <property type="evidence" value="ECO:0007669"/>
    <property type="project" value="UniProtKB-EC"/>
</dbReference>
<dbReference type="PANTHER" id="PTHR11136:SF0">
    <property type="entry name" value="DIHYDROFOLATE SYNTHETASE-RELATED"/>
    <property type="match status" value="1"/>
</dbReference>
<dbReference type="PROSITE" id="PS01012">
    <property type="entry name" value="FOLYLPOLYGLU_SYNT_2"/>
    <property type="match status" value="1"/>
</dbReference>
<dbReference type="GO" id="GO:0005524">
    <property type="term" value="F:ATP binding"/>
    <property type="evidence" value="ECO:0007669"/>
    <property type="project" value="UniProtKB-KW"/>
</dbReference>
<dbReference type="InterPro" id="IPR018109">
    <property type="entry name" value="Folylpolyglutamate_synth_CS"/>
</dbReference>
<evidence type="ECO:0000256" key="16">
    <source>
        <dbReference type="ARBA" id="ARBA00032510"/>
    </source>
</evidence>
<comment type="catalytic activity">
    <reaction evidence="18">
        <text>10-formyltetrahydrofolyl-(gamma-L-Glu)(n) + L-glutamate + ATP = 10-formyltetrahydrofolyl-(gamma-L-Glu)(n+1) + ADP + phosphate + H(+)</text>
        <dbReference type="Rhea" id="RHEA:51904"/>
        <dbReference type="Rhea" id="RHEA-COMP:13088"/>
        <dbReference type="Rhea" id="RHEA-COMP:14300"/>
        <dbReference type="ChEBI" id="CHEBI:15378"/>
        <dbReference type="ChEBI" id="CHEBI:29985"/>
        <dbReference type="ChEBI" id="CHEBI:30616"/>
        <dbReference type="ChEBI" id="CHEBI:43474"/>
        <dbReference type="ChEBI" id="CHEBI:134413"/>
        <dbReference type="ChEBI" id="CHEBI:456216"/>
        <dbReference type="EC" id="6.3.2.17"/>
    </reaction>
</comment>
<keyword evidence="26" id="KW-1185">Reference proteome</keyword>
<evidence type="ECO:0000256" key="10">
    <source>
        <dbReference type="ARBA" id="ARBA00022741"/>
    </source>
</evidence>
<dbReference type="SUPFAM" id="SSF53244">
    <property type="entry name" value="MurD-like peptide ligases, peptide-binding domain"/>
    <property type="match status" value="1"/>
</dbReference>
<evidence type="ECO:0000256" key="1">
    <source>
        <dbReference type="ARBA" id="ARBA00002714"/>
    </source>
</evidence>
<comment type="catalytic activity">
    <reaction evidence="19">
        <text>(6R)-5,10-methylenetetrahydrofolyl-(gamma-L-Glu)(n) + L-glutamate + ATP = (6R)-5,10-methylenetetrahydrofolyl-(gamma-L-Glu)(n+1) + ADP + phosphate + H(+)</text>
        <dbReference type="Rhea" id="RHEA:51912"/>
        <dbReference type="Rhea" id="RHEA-COMP:13257"/>
        <dbReference type="Rhea" id="RHEA-COMP:13258"/>
        <dbReference type="ChEBI" id="CHEBI:15378"/>
        <dbReference type="ChEBI" id="CHEBI:29985"/>
        <dbReference type="ChEBI" id="CHEBI:30616"/>
        <dbReference type="ChEBI" id="CHEBI:43474"/>
        <dbReference type="ChEBI" id="CHEBI:136572"/>
        <dbReference type="ChEBI" id="CHEBI:456216"/>
        <dbReference type="EC" id="6.3.2.17"/>
    </reaction>
</comment>
<evidence type="ECO:0000256" key="11">
    <source>
        <dbReference type="ARBA" id="ARBA00022840"/>
    </source>
</evidence>
<dbReference type="InterPro" id="IPR004101">
    <property type="entry name" value="Mur_ligase_C"/>
</dbReference>
<comment type="pathway">
    <text evidence="3">Cofactor biosynthesis; tetrahydrofolylpolyglutamate biosynthesis.</text>
</comment>
<keyword evidence="12" id="KW-0460">Magnesium</keyword>
<evidence type="ECO:0000256" key="15">
    <source>
        <dbReference type="ARBA" id="ARBA00030592"/>
    </source>
</evidence>
<evidence type="ECO:0000313" key="27">
    <source>
        <dbReference type="Proteomes" id="UP001170717"/>
    </source>
</evidence>
<evidence type="ECO:0000313" key="26">
    <source>
        <dbReference type="Proteomes" id="UP000056750"/>
    </source>
</evidence>
<dbReference type="Proteomes" id="UP000056750">
    <property type="component" value="Chromosome"/>
</dbReference>
<feature type="domain" description="Mur ligase C-terminal" evidence="22">
    <location>
        <begin position="301"/>
        <end position="423"/>
    </location>
</feature>
<accession>A0AAW7Z1Z3</accession>
<keyword evidence="8 21" id="KW-0436">Ligase</keyword>
<dbReference type="InterPro" id="IPR036615">
    <property type="entry name" value="Mur_ligase_C_dom_sf"/>
</dbReference>
<dbReference type="GO" id="GO:0046872">
    <property type="term" value="F:metal ion binding"/>
    <property type="evidence" value="ECO:0007669"/>
    <property type="project" value="UniProtKB-KW"/>
</dbReference>
<evidence type="ECO:0000256" key="17">
    <source>
        <dbReference type="ARBA" id="ARBA00047493"/>
    </source>
</evidence>
<evidence type="ECO:0000256" key="7">
    <source>
        <dbReference type="ARBA" id="ARBA00019357"/>
    </source>
</evidence>
<dbReference type="RefSeq" id="WP_057790977.1">
    <property type="nucleotide sequence ID" value="NZ_CP013926.1"/>
</dbReference>
<evidence type="ECO:0000256" key="8">
    <source>
        <dbReference type="ARBA" id="ARBA00022598"/>
    </source>
</evidence>
<dbReference type="NCBIfam" id="NF008101">
    <property type="entry name" value="PRK10846.1"/>
    <property type="match status" value="1"/>
</dbReference>
<gene>
    <name evidence="25" type="primary">folC</name>
    <name evidence="24" type="ORF">AVL57_13455</name>
    <name evidence="25" type="ORF">Q4527_07775</name>
</gene>
<evidence type="ECO:0000256" key="6">
    <source>
        <dbReference type="ARBA" id="ARBA00013025"/>
    </source>
</evidence>
<keyword evidence="10 21" id="KW-0547">Nucleotide-binding</keyword>
<dbReference type="GO" id="GO:0005737">
    <property type="term" value="C:cytoplasm"/>
    <property type="evidence" value="ECO:0007669"/>
    <property type="project" value="TreeGrafter"/>
</dbReference>
<dbReference type="GO" id="GO:0046656">
    <property type="term" value="P:folic acid biosynthetic process"/>
    <property type="evidence" value="ECO:0007669"/>
    <property type="project" value="UniProtKB-KW"/>
</dbReference>
<dbReference type="Proteomes" id="UP001170717">
    <property type="component" value="Unassembled WGS sequence"/>
</dbReference>
<organism evidence="25 27">
    <name type="scientific">Alteromonas stellipolaris</name>
    <dbReference type="NCBI Taxonomy" id="233316"/>
    <lineage>
        <taxon>Bacteria</taxon>
        <taxon>Pseudomonadati</taxon>
        <taxon>Pseudomonadota</taxon>
        <taxon>Gammaproteobacteria</taxon>
        <taxon>Alteromonadales</taxon>
        <taxon>Alteromonadaceae</taxon>
        <taxon>Alteromonas/Salinimonas group</taxon>
        <taxon>Alteromonas</taxon>
    </lineage>
</organism>
<protein>
    <recommendedName>
        <fullName evidence="7">Dihydrofolate synthase/folylpolyglutamate synthase</fullName>
        <ecNumber evidence="5">6.3.2.12</ecNumber>
        <ecNumber evidence="6">6.3.2.17</ecNumber>
    </recommendedName>
    <alternativeName>
        <fullName evidence="16">Folylpoly-gamma-glutamate synthetase-dihydrofolate synthetase</fullName>
    </alternativeName>
    <alternativeName>
        <fullName evidence="14">Folylpolyglutamate synthetase</fullName>
    </alternativeName>
    <alternativeName>
        <fullName evidence="15">Tetrahydrofolylpolyglutamate synthase</fullName>
    </alternativeName>
</protein>
<evidence type="ECO:0000256" key="9">
    <source>
        <dbReference type="ARBA" id="ARBA00022723"/>
    </source>
</evidence>
<dbReference type="InterPro" id="IPR001645">
    <property type="entry name" value="Folylpolyglutamate_synth"/>
</dbReference>
<dbReference type="AlphaFoldDB" id="A0AAW7Z1Z3"/>
<evidence type="ECO:0000256" key="3">
    <source>
        <dbReference type="ARBA" id="ARBA00005150"/>
    </source>
</evidence>
<dbReference type="GO" id="GO:0004326">
    <property type="term" value="F:tetrahydrofolylpolyglutamate synthase activity"/>
    <property type="evidence" value="ECO:0007669"/>
    <property type="project" value="UniProtKB-EC"/>
</dbReference>
<evidence type="ECO:0000313" key="25">
    <source>
        <dbReference type="EMBL" id="MDO6577287.1"/>
    </source>
</evidence>